<sequence length="1227" mass="131939">MKRTMWGLLALLAAPAAAADARRSCECEGIDDWNDPAFSRCDWWGDVHITDSWRSPSVFDFQGYGVYSFASSTECGGDFELQIFQCPYSKNSNAVAIGVAMKVNDGDVVVIANDTVSNPDGASVVPPTFESLKKGVSIVSDDKCVRLNVNTKLLRRAPRLLHNGNLRVISHATTSEGICGAPTFGGSYIAPGEDMLFPDATFQEMCSFCESETGVSESTTTVFEDYPGYAGDLPDTSGGVKVESDDVTQTLSWLFTQGLDPRCTQAGSADNSCGVQIHDGMSCSDPNAIGNPYWDQEAVPENPWPEVRYVIEGSLPSKVNDLKVTTGLSAAEVNGRAVIVYDYDGVRIGCATIKICIDTKTTVKGAIDKLEEAVDQIKDALTDLEGVVAAKSSNHSGKGYSHSGYHSSDYKKETHPPAYKCNNICGDICSTQHPQPASCQHMCKTRQNAIIPIAQVFCSKGLCPLSPMPMLTETNEEVGLLQRKTHQDEEVGACRPVSKYCTLFCKNGFMLPAKGNDAIAQCQSECQANFEPFLAALQKYVALRPEASRAPVMNRTLWSLLASAAFLAAPAAAADAHRSCECEGIEDSNDPAFSRCDWWGDVHITDSWRSPNVFDFQGYGVYSFASSTECGGDFELQVFQCPYSKNGNAVATGVAMKVNDGDVVVIVNDTVSNPDGASVVPPTFESLKRGVNIVSDDKCVRLNVNTKLLRRAPQLLHNGKLRLISHATTNQGICGAPSFGGAFIPPGPKMLFPDPTFRELCSFCESETGVSVPGCDLPANPPEIEPGCEFMELRKKGREVVPCRGNQDPVIAEAKADGENCVAYVALQKRNNCNEFCEERGSTCVRAIDQPNGERCVASVSSLDEIDTNKVNCNTRRFRDLLCVCKKADNPAPGPTPEEACANLPDGFTLKMAKNLCHTTVDFLQGVAYPGTATSGPQKVLEDILRDCIVDVCTAPPEDREEIADNVNGVVEVESLPDGTTRLAYSLTDLDPACDGTSCDEPTGPHFWDSGSIPQDPWLSVRYDSSTDPANVLSEIVEAGLSNEDVLGRAVVIHDVTGARIACGIIEPSTTTVFEEFPGYNGDLPVTSGGVQVLSDDGDGTQTLSWIFTQGVDPRCTSAGPAANSCSVQIFDGTSPDAPGNPYWNQGDIPQNPWPQVRYVIQGSLPTAVNDVEVTTGLTSADIDGRVVVVYDYDGVPVGIAIIELPEDVPEPAEGDDLYVFDFSPYP</sequence>
<evidence type="ECO:0000313" key="3">
    <source>
        <dbReference type="Proteomes" id="UP000649617"/>
    </source>
</evidence>
<comment type="caution">
    <text evidence="2">The sequence shown here is derived from an EMBL/GenBank/DDBJ whole genome shotgun (WGS) entry which is preliminary data.</text>
</comment>
<gene>
    <name evidence="2" type="ORF">SPIL2461_LOCUS12699</name>
</gene>
<protein>
    <submittedName>
        <fullName evidence="2">Uncharacterized protein</fullName>
    </submittedName>
</protein>
<dbReference type="SUPFAM" id="SSF49329">
    <property type="entry name" value="Cu,Zn superoxide dismutase-like"/>
    <property type="match status" value="1"/>
</dbReference>
<dbReference type="Proteomes" id="UP000649617">
    <property type="component" value="Unassembled WGS sequence"/>
</dbReference>
<dbReference type="GO" id="GO:0006801">
    <property type="term" value="P:superoxide metabolic process"/>
    <property type="evidence" value="ECO:0007669"/>
    <property type="project" value="InterPro"/>
</dbReference>
<organism evidence="2 3">
    <name type="scientific">Symbiodinium pilosum</name>
    <name type="common">Dinoflagellate</name>
    <dbReference type="NCBI Taxonomy" id="2952"/>
    <lineage>
        <taxon>Eukaryota</taxon>
        <taxon>Sar</taxon>
        <taxon>Alveolata</taxon>
        <taxon>Dinophyceae</taxon>
        <taxon>Suessiales</taxon>
        <taxon>Symbiodiniaceae</taxon>
        <taxon>Symbiodinium</taxon>
    </lineage>
</organism>
<feature type="chain" id="PRO_5033052723" evidence="1">
    <location>
        <begin position="22"/>
        <end position="1227"/>
    </location>
</feature>
<dbReference type="GO" id="GO:0046872">
    <property type="term" value="F:metal ion binding"/>
    <property type="evidence" value="ECO:0007669"/>
    <property type="project" value="InterPro"/>
</dbReference>
<keyword evidence="3" id="KW-1185">Reference proteome</keyword>
<proteinExistence type="predicted"/>
<dbReference type="InterPro" id="IPR036423">
    <property type="entry name" value="SOD-like_Cu/Zn_dom_sf"/>
</dbReference>
<evidence type="ECO:0000256" key="1">
    <source>
        <dbReference type="SAM" id="SignalP"/>
    </source>
</evidence>
<keyword evidence="1" id="KW-0732">Signal</keyword>
<dbReference type="OrthoDB" id="477201at2759"/>
<accession>A0A812SR33</accession>
<dbReference type="EMBL" id="CAJNIZ010026513">
    <property type="protein sequence ID" value="CAE7492528.1"/>
    <property type="molecule type" value="Genomic_DNA"/>
</dbReference>
<dbReference type="AlphaFoldDB" id="A0A812SR33"/>
<dbReference type="Gene3D" id="2.60.40.200">
    <property type="entry name" value="Superoxide dismutase, copper/zinc binding domain"/>
    <property type="match status" value="1"/>
</dbReference>
<feature type="non-terminal residue" evidence="2">
    <location>
        <position position="1227"/>
    </location>
</feature>
<reference evidence="2" key="1">
    <citation type="submission" date="2021-02" db="EMBL/GenBank/DDBJ databases">
        <authorList>
            <person name="Dougan E. K."/>
            <person name="Rhodes N."/>
            <person name="Thang M."/>
            <person name="Chan C."/>
        </authorList>
    </citation>
    <scope>NUCLEOTIDE SEQUENCE</scope>
</reference>
<feature type="signal peptide" evidence="1">
    <location>
        <begin position="1"/>
        <end position="21"/>
    </location>
</feature>
<name>A0A812SR33_SYMPI</name>
<evidence type="ECO:0000313" key="2">
    <source>
        <dbReference type="EMBL" id="CAE7492528.1"/>
    </source>
</evidence>